<name>A0A6N9NLZ0_9FLAO</name>
<dbReference type="Proteomes" id="UP000470771">
    <property type="component" value="Unassembled WGS sequence"/>
</dbReference>
<reference evidence="2 3" key="1">
    <citation type="submission" date="2019-12" db="EMBL/GenBank/DDBJ databases">
        <authorList>
            <person name="Zhao J."/>
        </authorList>
    </citation>
    <scope>NUCLEOTIDE SEQUENCE [LARGE SCALE GENOMIC DNA]</scope>
    <source>
        <strain evidence="2 3">S-15</strain>
    </source>
</reference>
<gene>
    <name evidence="2" type="ORF">GQN54_10210</name>
</gene>
<comment type="caution">
    <text evidence="2">The sequence shown here is derived from an EMBL/GenBank/DDBJ whole genome shotgun (WGS) entry which is preliminary data.</text>
</comment>
<feature type="signal peptide" evidence="1">
    <location>
        <begin position="1"/>
        <end position="25"/>
    </location>
</feature>
<accession>A0A6N9NLZ0</accession>
<protein>
    <submittedName>
        <fullName evidence="2">Uncharacterized protein</fullName>
    </submittedName>
</protein>
<dbReference type="RefSeq" id="WP_160633437.1">
    <property type="nucleotide sequence ID" value="NZ_WWNE01000007.1"/>
</dbReference>
<evidence type="ECO:0000313" key="2">
    <source>
        <dbReference type="EMBL" id="NBG66491.1"/>
    </source>
</evidence>
<sequence>MNRSSLRSLILFLFLAVGSQFNSFAQCDTIATICEKNMAKNYLSDGQEYRALLIEEETAEFHLTLYGNSTYRFAACSGLTDGNLIFSVYDKDRNPIFSNRDHAVSPYWDFKVTNTLDIIVEGNLNLDKLGSGCAVLLVGFKP</sequence>
<dbReference type="AlphaFoldDB" id="A0A6N9NLZ0"/>
<keyword evidence="3" id="KW-1185">Reference proteome</keyword>
<organism evidence="2 3">
    <name type="scientific">Acidiluteibacter ferrifornacis</name>
    <dbReference type="NCBI Taxonomy" id="2692424"/>
    <lineage>
        <taxon>Bacteria</taxon>
        <taxon>Pseudomonadati</taxon>
        <taxon>Bacteroidota</taxon>
        <taxon>Flavobacteriia</taxon>
        <taxon>Flavobacteriales</taxon>
        <taxon>Cryomorphaceae</taxon>
        <taxon>Acidiluteibacter</taxon>
    </lineage>
</organism>
<keyword evidence="1" id="KW-0732">Signal</keyword>
<evidence type="ECO:0000256" key="1">
    <source>
        <dbReference type="SAM" id="SignalP"/>
    </source>
</evidence>
<feature type="chain" id="PRO_5026876431" evidence="1">
    <location>
        <begin position="26"/>
        <end position="142"/>
    </location>
</feature>
<evidence type="ECO:0000313" key="3">
    <source>
        <dbReference type="Proteomes" id="UP000470771"/>
    </source>
</evidence>
<proteinExistence type="predicted"/>
<dbReference type="EMBL" id="WWNE01000007">
    <property type="protein sequence ID" value="NBG66491.1"/>
    <property type="molecule type" value="Genomic_DNA"/>
</dbReference>